<accession>A0A0G2G3Y3</accession>
<dbReference type="SUPFAM" id="SSF47807">
    <property type="entry name" value="5' to 3' exonuclease, C-terminal subdomain"/>
    <property type="match status" value="1"/>
</dbReference>
<sequence length="811" mass="88977">MGIPGILKEIGKGQRVALAKLAIEHLERTKRPLRIAIDAAIWSFQNQASQGGLNPAIRVFYFRLIRLLALPIHPLFVYDGPNKPRVKRNKRVGVWNSAEDRLSKKLLQLFHFPYLTAPGEAEAECAALQRRGVVDAVMSQDADAVMFGSTITLKNWSSEASRGSHAPTHVDVLSAQEIYEKSGLDTNAMVLVALLSGGDYDTNGVAGFGPGIACEIAKAKEPNFAADLLTIKARGDQQALSEWRARLNHELQTNENKIFKRRHNISVPDTFPDDTILSYYTQPSVSSPEKLEEIERLVTAEWDKEIGFPTNIPLLREYTRDNFEWKYKSGARKFMRGVAPSLLAQRLRLKQSLSGIVGVNSILSRGHRFEHDGISEIRLEMVPSHFVPIDIEQEEDRPPKESQLQEGEEIGELGDGVDGARDGIEITSSQAAIPMSPSKKRKAPTWDPDLPEKYWVPETIVRLGIPAIIEAWDVQQEDLRKESKNGATRKAKPRPKVANLKPGAMNAFFKTSKSGVPTLPASAPAKADGPVGITVPVSRRSAQLKAKPAVKKATTTSLAGPSIAHFFQPHTQSVDPSFETSRSLHTGSSAPPQDSERELSFDSTPVTPQKLTQKTMSAYDRDDISRPIEISSSPSSPWSPWVPPAASTSISESLDPRLTPSREAGPSTVSQLSSLASLPSPSEFVAHKVEAQDKFDTHPFTTGPIQSPSPFKILSSPFTKGAQETKEKVTTSSSEPITKDRQPFPSPSTLNPRLKSVKGNSTAHKKIAAIGRDSLPGTWKEVDLDETKDNQLGAKSSRRAQRISLVDLTES</sequence>
<dbReference type="GO" id="GO:0017108">
    <property type="term" value="F:5'-flap endonuclease activity"/>
    <property type="evidence" value="ECO:0007669"/>
    <property type="project" value="TreeGrafter"/>
</dbReference>
<feature type="domain" description="XPG-I" evidence="4">
    <location>
        <begin position="108"/>
        <end position="184"/>
    </location>
</feature>
<evidence type="ECO:0000313" key="7">
    <source>
        <dbReference type="Proteomes" id="UP000053317"/>
    </source>
</evidence>
<feature type="region of interest" description="Disordered" evidence="3">
    <location>
        <begin position="392"/>
        <end position="418"/>
    </location>
</feature>
<dbReference type="PANTHER" id="PTHR11081">
    <property type="entry name" value="FLAP ENDONUCLEASE FAMILY MEMBER"/>
    <property type="match status" value="1"/>
</dbReference>
<feature type="compositionally biased region" description="Polar residues" evidence="3">
    <location>
        <begin position="601"/>
        <end position="616"/>
    </location>
</feature>
<keyword evidence="7" id="KW-1185">Reference proteome</keyword>
<feature type="domain" description="XPG N-terminal" evidence="5">
    <location>
        <begin position="1"/>
        <end position="98"/>
    </location>
</feature>
<reference evidence="6 7" key="2">
    <citation type="submission" date="2015-05" db="EMBL/GenBank/DDBJ databases">
        <authorList>
            <person name="Morales-Cruz A."/>
            <person name="Amrine K.C."/>
            <person name="Cantu D."/>
        </authorList>
    </citation>
    <scope>NUCLEOTIDE SEQUENCE [LARGE SCALE GENOMIC DNA]</scope>
    <source>
        <strain evidence="6">UCRPC4</strain>
    </source>
</reference>
<evidence type="ECO:0000259" key="4">
    <source>
        <dbReference type="SMART" id="SM00484"/>
    </source>
</evidence>
<name>A0A0G2G3Y3_PHACM</name>
<feature type="region of interest" description="Disordered" evidence="3">
    <location>
        <begin position="568"/>
        <end position="677"/>
    </location>
</feature>
<dbReference type="InterPro" id="IPR041177">
    <property type="entry name" value="GEN1_C"/>
</dbReference>
<reference evidence="6 7" key="1">
    <citation type="submission" date="2015-05" db="EMBL/GenBank/DDBJ databases">
        <title>Distinctive expansion of gene families associated with plant cell wall degradation and secondary metabolism in the genomes of grapevine trunk pathogens.</title>
        <authorList>
            <person name="Lawrence D.P."/>
            <person name="Travadon R."/>
            <person name="Rolshausen P.E."/>
            <person name="Baumgartner K."/>
        </authorList>
    </citation>
    <scope>NUCLEOTIDE SEQUENCE [LARGE SCALE GENOMIC DNA]</scope>
    <source>
        <strain evidence="6">UCRPC4</strain>
    </source>
</reference>
<dbReference type="CDD" id="cd09870">
    <property type="entry name" value="PIN_YEN1"/>
    <property type="match status" value="1"/>
</dbReference>
<dbReference type="SMART" id="SM00484">
    <property type="entry name" value="XPGI"/>
    <property type="match status" value="1"/>
</dbReference>
<evidence type="ECO:0000256" key="2">
    <source>
        <dbReference type="ARBA" id="ARBA00022801"/>
    </source>
</evidence>
<feature type="compositionally biased region" description="Polar residues" evidence="3">
    <location>
        <begin position="569"/>
        <end position="592"/>
    </location>
</feature>
<dbReference type="SMART" id="SM00485">
    <property type="entry name" value="XPGN"/>
    <property type="match status" value="1"/>
</dbReference>
<keyword evidence="6" id="KW-0255">Endonuclease</keyword>
<dbReference type="PANTHER" id="PTHR11081:SF75">
    <property type="entry name" value="ENDONUCLEASE, PUTATIVE (AFU_ORTHOLOGUE AFUA_3G13260)-RELATED"/>
    <property type="match status" value="1"/>
</dbReference>
<dbReference type="PRINTS" id="PR00853">
    <property type="entry name" value="XPGRADSUPER"/>
</dbReference>
<keyword evidence="2" id="KW-0378">Hydrolase</keyword>
<dbReference type="OrthoDB" id="2959108at2759"/>
<dbReference type="EMBL" id="LCWF01000120">
    <property type="protein sequence ID" value="KKY18533.1"/>
    <property type="molecule type" value="Genomic_DNA"/>
</dbReference>
<dbReference type="InterPro" id="IPR029060">
    <property type="entry name" value="PIN-like_dom_sf"/>
</dbReference>
<evidence type="ECO:0000313" key="6">
    <source>
        <dbReference type="EMBL" id="KKY18533.1"/>
    </source>
</evidence>
<dbReference type="AlphaFoldDB" id="A0A0G2G3Y3"/>
<dbReference type="GO" id="GO:0006281">
    <property type="term" value="P:DNA repair"/>
    <property type="evidence" value="ECO:0007669"/>
    <property type="project" value="UniProtKB-ARBA"/>
</dbReference>
<dbReference type="Pfam" id="PF18380">
    <property type="entry name" value="GEN1_C"/>
    <property type="match status" value="1"/>
</dbReference>
<dbReference type="InterPro" id="IPR006085">
    <property type="entry name" value="XPG_DNA_repair_N"/>
</dbReference>
<protein>
    <submittedName>
        <fullName evidence="6">Putative flap structure-specific endonuclease</fullName>
    </submittedName>
</protein>
<feature type="compositionally biased region" description="Low complexity" evidence="3">
    <location>
        <begin position="631"/>
        <end position="649"/>
    </location>
</feature>
<dbReference type="InterPro" id="IPR006086">
    <property type="entry name" value="XPG-I_dom"/>
</dbReference>
<gene>
    <name evidence="6" type="ORF">UCRPC4_g04869</name>
</gene>
<dbReference type="Pfam" id="PF00867">
    <property type="entry name" value="XPG_I"/>
    <property type="match status" value="1"/>
</dbReference>
<dbReference type="Proteomes" id="UP000053317">
    <property type="component" value="Unassembled WGS sequence"/>
</dbReference>
<evidence type="ECO:0000256" key="1">
    <source>
        <dbReference type="ARBA" id="ARBA00022722"/>
    </source>
</evidence>
<dbReference type="FunFam" id="3.40.50.1010:FF:000037">
    <property type="entry name" value="Rad2-like endonuclease, putative (AFU_orthologue AFUA_3G13260)"/>
    <property type="match status" value="1"/>
</dbReference>
<dbReference type="Gene3D" id="3.40.50.1010">
    <property type="entry name" value="5'-nuclease"/>
    <property type="match status" value="2"/>
</dbReference>
<keyword evidence="1" id="KW-0540">Nuclease</keyword>
<dbReference type="InterPro" id="IPR006084">
    <property type="entry name" value="XPG/Rad2"/>
</dbReference>
<evidence type="ECO:0000259" key="5">
    <source>
        <dbReference type="SMART" id="SM00485"/>
    </source>
</evidence>
<organism evidence="6 7">
    <name type="scientific">Phaeomoniella chlamydospora</name>
    <name type="common">Phaeoacremonium chlamydosporum</name>
    <dbReference type="NCBI Taxonomy" id="158046"/>
    <lineage>
        <taxon>Eukaryota</taxon>
        <taxon>Fungi</taxon>
        <taxon>Dikarya</taxon>
        <taxon>Ascomycota</taxon>
        <taxon>Pezizomycotina</taxon>
        <taxon>Eurotiomycetes</taxon>
        <taxon>Chaetothyriomycetidae</taxon>
        <taxon>Phaeomoniellales</taxon>
        <taxon>Phaeomoniellaceae</taxon>
        <taxon>Phaeomoniella</taxon>
    </lineage>
</organism>
<comment type="caution">
    <text evidence="6">The sequence shown here is derived from an EMBL/GenBank/DDBJ whole genome shotgun (WGS) entry which is preliminary data.</text>
</comment>
<feature type="compositionally biased region" description="Polar residues" evidence="3">
    <location>
        <begin position="699"/>
        <end position="709"/>
    </location>
</feature>
<dbReference type="InterPro" id="IPR036279">
    <property type="entry name" value="5-3_exonuclease_C_sf"/>
</dbReference>
<evidence type="ECO:0000256" key="3">
    <source>
        <dbReference type="SAM" id="MobiDB-lite"/>
    </source>
</evidence>
<proteinExistence type="predicted"/>
<feature type="region of interest" description="Disordered" evidence="3">
    <location>
        <begin position="696"/>
        <end position="769"/>
    </location>
</feature>
<dbReference type="SUPFAM" id="SSF88723">
    <property type="entry name" value="PIN domain-like"/>
    <property type="match status" value="1"/>
</dbReference>